<organism evidence="4 5">
    <name type="scientific">Dictyostelium firmibasis</name>
    <dbReference type="NCBI Taxonomy" id="79012"/>
    <lineage>
        <taxon>Eukaryota</taxon>
        <taxon>Amoebozoa</taxon>
        <taxon>Evosea</taxon>
        <taxon>Eumycetozoa</taxon>
        <taxon>Dictyostelia</taxon>
        <taxon>Dictyosteliales</taxon>
        <taxon>Dictyosteliaceae</taxon>
        <taxon>Dictyostelium</taxon>
    </lineage>
</organism>
<dbReference type="EMBL" id="JAVFKY010000004">
    <property type="protein sequence ID" value="KAK5577779.1"/>
    <property type="molecule type" value="Genomic_DNA"/>
</dbReference>
<dbReference type="InterPro" id="IPR052616">
    <property type="entry name" value="SYO1-like"/>
</dbReference>
<accession>A0AAN7TR04</accession>
<comment type="similarity">
    <text evidence="1">Belongs to the nuclear import and ribosome assembly adapter family.</text>
</comment>
<dbReference type="Pfam" id="PF25567">
    <property type="entry name" value="TPR_SYO1"/>
    <property type="match status" value="1"/>
</dbReference>
<dbReference type="GO" id="GO:0042273">
    <property type="term" value="P:ribosomal large subunit biogenesis"/>
    <property type="evidence" value="ECO:0007669"/>
    <property type="project" value="TreeGrafter"/>
</dbReference>
<feature type="domain" description="SYO1-like TPR repeats" evidence="3">
    <location>
        <begin position="466"/>
        <end position="710"/>
    </location>
</feature>
<sequence>MGKFTSSKKTYRVDPLGLNMPNSDNNEEMNTPDNLSSIVAGGVVGATPDGNLIMNEDLSQSITDPIKLLDLISSSDTVERDFAYRTISEFVLENESFTQELIKPENLRKIITHLVEPDVQIRVSVIGTFRNLTVVKEDICETLIGLDILTPLLSNFVQGISFIKTLNEKDMKQSKSIETQHVLIQTVALINNLCEISEQGFSIVSKECKSILTTLFQVLINNNIFMPELIMNISEFLTVVTDDNNELNATINNELMLQLFNVVKDSTSMNIRLKTLISTIILNIGQLYNKELVIQNITPILLSTLQFSSVVTLQSELLVSLNGAKDAKIKYDQLVAEQPENSNDNDDKMGMDENNEENNNNTAEPIDESKPITSTVDETVKKTPKNIIKNAAADLVQECEKQFKIKNDQWKDSLLAQQSAIELFVNILSDDQQQQPEDSNPYEDDDDKFLDIEDGETEQSQQVLSNISKFIISTPLYQNLIELLNSIVNFDLTEFGNLYVELLPNVSSIKTLQKRAMTCLSNLLITFIPKEENIQKILWDLLMKTAHQSFTTSDIDIIEMTTSSLWSIMRTNSNIGFTTEMEIKNLVELAIKSPNSIKTNLIGIIGIAGQKPYCQNILKEIAIFLMQCLNKDLPADIISESLNSIFDIFAEPNVNSVVKEVSMIQHLEAFTPVIRNKIKTDKKKLDRALLDRLDESRINLSRFITYKKSQK</sequence>
<dbReference type="AlphaFoldDB" id="A0AAN7TR04"/>
<dbReference type="PANTHER" id="PTHR13347">
    <property type="entry name" value="HEAT REPEAT-CONTAINING PROTEIN 3"/>
    <property type="match status" value="1"/>
</dbReference>
<dbReference type="GO" id="GO:0051082">
    <property type="term" value="F:unfolded protein binding"/>
    <property type="evidence" value="ECO:0007669"/>
    <property type="project" value="TreeGrafter"/>
</dbReference>
<dbReference type="SUPFAM" id="SSF48371">
    <property type="entry name" value="ARM repeat"/>
    <property type="match status" value="2"/>
</dbReference>
<comment type="caution">
    <text evidence="4">The sequence shown here is derived from an EMBL/GenBank/DDBJ whole genome shotgun (WGS) entry which is preliminary data.</text>
</comment>
<evidence type="ECO:0000259" key="3">
    <source>
        <dbReference type="Pfam" id="PF25567"/>
    </source>
</evidence>
<dbReference type="Proteomes" id="UP001344447">
    <property type="component" value="Unassembled WGS sequence"/>
</dbReference>
<dbReference type="PANTHER" id="PTHR13347:SF1">
    <property type="entry name" value="HEAT REPEAT-CONTAINING PROTEIN 3"/>
    <property type="match status" value="1"/>
</dbReference>
<evidence type="ECO:0000313" key="5">
    <source>
        <dbReference type="Proteomes" id="UP001344447"/>
    </source>
</evidence>
<keyword evidence="5" id="KW-1185">Reference proteome</keyword>
<dbReference type="InterPro" id="IPR016024">
    <property type="entry name" value="ARM-type_fold"/>
</dbReference>
<reference evidence="4 5" key="1">
    <citation type="submission" date="2023-11" db="EMBL/GenBank/DDBJ databases">
        <title>Dfirmibasis_genome.</title>
        <authorList>
            <person name="Edelbroek B."/>
            <person name="Kjellin J."/>
            <person name="Jerlstrom-Hultqvist J."/>
            <person name="Soderbom F."/>
        </authorList>
    </citation>
    <scope>NUCLEOTIDE SEQUENCE [LARGE SCALE GENOMIC DNA]</scope>
    <source>
        <strain evidence="4 5">TNS-C-14</strain>
    </source>
</reference>
<feature type="region of interest" description="Disordered" evidence="2">
    <location>
        <begin position="334"/>
        <end position="377"/>
    </location>
</feature>
<dbReference type="GO" id="GO:0006606">
    <property type="term" value="P:protein import into nucleus"/>
    <property type="evidence" value="ECO:0007669"/>
    <property type="project" value="TreeGrafter"/>
</dbReference>
<name>A0AAN7TR04_9MYCE</name>
<dbReference type="InterPro" id="IPR011989">
    <property type="entry name" value="ARM-like"/>
</dbReference>
<dbReference type="InterPro" id="IPR057990">
    <property type="entry name" value="TPR_SYO1"/>
</dbReference>
<evidence type="ECO:0000313" key="4">
    <source>
        <dbReference type="EMBL" id="KAK5577779.1"/>
    </source>
</evidence>
<protein>
    <recommendedName>
        <fullName evidence="3">SYO1-like TPR repeats domain-containing protein</fullName>
    </recommendedName>
</protein>
<gene>
    <name evidence="4" type="ORF">RB653_002727</name>
</gene>
<feature type="region of interest" description="Disordered" evidence="2">
    <location>
        <begin position="1"/>
        <end position="28"/>
    </location>
</feature>
<evidence type="ECO:0000256" key="1">
    <source>
        <dbReference type="ARBA" id="ARBA00049983"/>
    </source>
</evidence>
<dbReference type="Gene3D" id="1.25.10.10">
    <property type="entry name" value="Leucine-rich Repeat Variant"/>
    <property type="match status" value="1"/>
</dbReference>
<proteinExistence type="inferred from homology"/>
<evidence type="ECO:0000256" key="2">
    <source>
        <dbReference type="SAM" id="MobiDB-lite"/>
    </source>
</evidence>